<dbReference type="Proteomes" id="UP000507222">
    <property type="component" value="Unassembled WGS sequence"/>
</dbReference>
<evidence type="ECO:0000313" key="2">
    <source>
        <dbReference type="EMBL" id="CAB4276072.1"/>
    </source>
</evidence>
<dbReference type="PANTHER" id="PTHR31373:SF17">
    <property type="entry name" value="OS06G0652100 PROTEIN"/>
    <property type="match status" value="1"/>
</dbReference>
<dbReference type="Pfam" id="PF25043">
    <property type="entry name" value="DUF7788"/>
    <property type="match status" value="1"/>
</dbReference>
<sequence length="180" mass="20054">MVDDMLKQGKMRNFLAVFDVSGSMEGTPMKDSWKGKVITFSQWMEAGCNTDFQKVFDLILKVPVKGNLNPEDMIKRLFVFSDMEFDEASSSSGWETDYAVIQKKLENQGYGNAVPQIVFRNLRHSKATPVTGTQSGVALLSGFSKNLLKLFLDNDGEVQPDLAIEAAISGQEYQKLVVLD</sequence>
<feature type="domain" description="DUF7788" evidence="1">
    <location>
        <begin position="40"/>
        <end position="159"/>
    </location>
</feature>
<dbReference type="EMBL" id="CAEKDK010000004">
    <property type="protein sequence ID" value="CAB4276072.1"/>
    <property type="molecule type" value="Genomic_DNA"/>
</dbReference>
<proteinExistence type="predicted"/>
<dbReference type="PIRSF" id="PIRSF015417">
    <property type="entry name" value="T31B5_30_vWA"/>
    <property type="match status" value="1"/>
</dbReference>
<dbReference type="InterPro" id="IPR056690">
    <property type="entry name" value="DUF7788"/>
</dbReference>
<organism evidence="2 3">
    <name type="scientific">Prunus armeniaca</name>
    <name type="common">Apricot</name>
    <name type="synonym">Armeniaca vulgaris</name>
    <dbReference type="NCBI Taxonomy" id="36596"/>
    <lineage>
        <taxon>Eukaryota</taxon>
        <taxon>Viridiplantae</taxon>
        <taxon>Streptophyta</taxon>
        <taxon>Embryophyta</taxon>
        <taxon>Tracheophyta</taxon>
        <taxon>Spermatophyta</taxon>
        <taxon>Magnoliopsida</taxon>
        <taxon>eudicotyledons</taxon>
        <taxon>Gunneridae</taxon>
        <taxon>Pentapetalae</taxon>
        <taxon>rosids</taxon>
        <taxon>fabids</taxon>
        <taxon>Rosales</taxon>
        <taxon>Rosaceae</taxon>
        <taxon>Amygdaloideae</taxon>
        <taxon>Amygdaleae</taxon>
        <taxon>Prunus</taxon>
    </lineage>
</organism>
<accession>A0A6J5UJE9</accession>
<dbReference type="PANTHER" id="PTHR31373">
    <property type="entry name" value="OS06G0652100 PROTEIN"/>
    <property type="match status" value="1"/>
</dbReference>
<name>A0A6J5UJE9_PRUAR</name>
<evidence type="ECO:0000313" key="3">
    <source>
        <dbReference type="Proteomes" id="UP000507222"/>
    </source>
</evidence>
<dbReference type="InterPro" id="IPR011205">
    <property type="entry name" value="UCP015417_vWA"/>
</dbReference>
<evidence type="ECO:0000259" key="1">
    <source>
        <dbReference type="Pfam" id="PF25043"/>
    </source>
</evidence>
<dbReference type="AlphaFoldDB" id="A0A6J5UJE9"/>
<reference evidence="2 3" key="1">
    <citation type="submission" date="2020-05" db="EMBL/GenBank/DDBJ databases">
        <authorList>
            <person name="Campoy J."/>
            <person name="Schneeberger K."/>
            <person name="Spophaly S."/>
        </authorList>
    </citation>
    <scope>NUCLEOTIDE SEQUENCE [LARGE SCALE GENOMIC DNA]</scope>
    <source>
        <strain evidence="2">PruArmRojPasFocal</strain>
    </source>
</reference>
<protein>
    <recommendedName>
        <fullName evidence="1">DUF7788 domain-containing protein</fullName>
    </recommendedName>
</protein>
<gene>
    <name evidence="2" type="ORF">CURHAP_LOCUS25074</name>
</gene>